<feature type="chain" id="PRO_5039904886" description="beta-lactamase" evidence="9">
    <location>
        <begin position="21"/>
        <end position="279"/>
    </location>
</feature>
<evidence type="ECO:0000256" key="4">
    <source>
        <dbReference type="ARBA" id="ARBA00022737"/>
    </source>
</evidence>
<dbReference type="InterPro" id="IPR011990">
    <property type="entry name" value="TPR-like_helical_dom_sf"/>
</dbReference>
<evidence type="ECO:0000313" key="11">
    <source>
        <dbReference type="Proteomes" id="UP000240535"/>
    </source>
</evidence>
<evidence type="ECO:0000256" key="1">
    <source>
        <dbReference type="ARBA" id="ARBA00001526"/>
    </source>
</evidence>
<comment type="caution">
    <text evidence="10">The sequence shown here is derived from an EMBL/GenBank/DDBJ whole genome shotgun (WGS) entry which is preliminary data.</text>
</comment>
<dbReference type="EC" id="3.5.2.6" evidence="3"/>
<comment type="catalytic activity">
    <reaction evidence="1">
        <text>a beta-lactam + H2O = a substituted beta-amino acid</text>
        <dbReference type="Rhea" id="RHEA:20401"/>
        <dbReference type="ChEBI" id="CHEBI:15377"/>
        <dbReference type="ChEBI" id="CHEBI:35627"/>
        <dbReference type="ChEBI" id="CHEBI:140347"/>
        <dbReference type="EC" id="3.5.2.6"/>
    </reaction>
</comment>
<evidence type="ECO:0000256" key="7">
    <source>
        <dbReference type="ARBA" id="ARBA00023157"/>
    </source>
</evidence>
<keyword evidence="6" id="KW-0802">TPR repeat</keyword>
<dbReference type="Pfam" id="PF08238">
    <property type="entry name" value="Sel1"/>
    <property type="match status" value="5"/>
</dbReference>
<evidence type="ECO:0000256" key="2">
    <source>
        <dbReference type="ARBA" id="ARBA00008486"/>
    </source>
</evidence>
<evidence type="ECO:0000256" key="8">
    <source>
        <dbReference type="ARBA" id="ARBA00023251"/>
    </source>
</evidence>
<evidence type="ECO:0000256" key="3">
    <source>
        <dbReference type="ARBA" id="ARBA00012865"/>
    </source>
</evidence>
<dbReference type="PANTHER" id="PTHR13891">
    <property type="entry name" value="CYTOCHROME C OXIDASE ASSEMBLY FACTOR 7"/>
    <property type="match status" value="1"/>
</dbReference>
<evidence type="ECO:0000256" key="6">
    <source>
        <dbReference type="ARBA" id="ARBA00022803"/>
    </source>
</evidence>
<keyword evidence="4" id="KW-0677">Repeat</keyword>
<keyword evidence="8" id="KW-0046">Antibiotic resistance</keyword>
<keyword evidence="11" id="KW-1185">Reference proteome</keyword>
<dbReference type="Gene3D" id="1.25.40.10">
    <property type="entry name" value="Tetratricopeptide repeat domain"/>
    <property type="match status" value="1"/>
</dbReference>
<keyword evidence="5" id="KW-0378">Hydrolase</keyword>
<dbReference type="EMBL" id="PDHH01000005">
    <property type="protein sequence ID" value="PSM51741.1"/>
    <property type="molecule type" value="Genomic_DNA"/>
</dbReference>
<evidence type="ECO:0000256" key="5">
    <source>
        <dbReference type="ARBA" id="ARBA00022801"/>
    </source>
</evidence>
<name>A0A2P8QZR9_9BACT</name>
<evidence type="ECO:0000256" key="9">
    <source>
        <dbReference type="SAM" id="SignalP"/>
    </source>
</evidence>
<dbReference type="SUPFAM" id="SSF81901">
    <property type="entry name" value="HCP-like"/>
    <property type="match status" value="2"/>
</dbReference>
<evidence type="ECO:0000313" key="10">
    <source>
        <dbReference type="EMBL" id="PSM51741.1"/>
    </source>
</evidence>
<dbReference type="AlphaFoldDB" id="A0A2P8QZR9"/>
<dbReference type="Proteomes" id="UP000240535">
    <property type="component" value="Unassembled WGS sequence"/>
</dbReference>
<keyword evidence="9" id="KW-0732">Signal</keyword>
<dbReference type="GO" id="GO:0008800">
    <property type="term" value="F:beta-lactamase activity"/>
    <property type="evidence" value="ECO:0007669"/>
    <property type="project" value="UniProtKB-EC"/>
</dbReference>
<dbReference type="OrthoDB" id="9772133at2"/>
<proteinExistence type="inferred from homology"/>
<feature type="signal peptide" evidence="9">
    <location>
        <begin position="1"/>
        <end position="20"/>
    </location>
</feature>
<reference evidence="11" key="1">
    <citation type="submission" date="2017-10" db="EMBL/GenBank/DDBJ databases">
        <title>Campylobacter species from seals.</title>
        <authorList>
            <person name="Gilbert M.J."/>
            <person name="Zomer A.L."/>
            <person name="Timmerman A.J."/>
            <person name="Duim B."/>
            <person name="Wagenaar J.A."/>
        </authorList>
    </citation>
    <scope>NUCLEOTIDE SEQUENCE [LARGE SCALE GENOMIC DNA]</scope>
    <source>
        <strain evidence="11">17S00004-5</strain>
    </source>
</reference>
<comment type="similarity">
    <text evidence="2">Belongs to the hcp beta-lactamase family.</text>
</comment>
<dbReference type="InterPro" id="IPR040239">
    <property type="entry name" value="HcpB-like"/>
</dbReference>
<organism evidence="10 11">
    <name type="scientific">Campylobacter blaseri</name>
    <dbReference type="NCBI Taxonomy" id="2042961"/>
    <lineage>
        <taxon>Bacteria</taxon>
        <taxon>Pseudomonadati</taxon>
        <taxon>Campylobacterota</taxon>
        <taxon>Epsilonproteobacteria</taxon>
        <taxon>Campylobacterales</taxon>
        <taxon>Campylobacteraceae</taxon>
        <taxon>Campylobacter</taxon>
    </lineage>
</organism>
<protein>
    <recommendedName>
        <fullName evidence="3">beta-lactamase</fullName>
        <ecNumber evidence="3">3.5.2.6</ecNumber>
    </recommendedName>
</protein>
<dbReference type="InterPro" id="IPR006597">
    <property type="entry name" value="Sel1-like"/>
</dbReference>
<dbReference type="SMART" id="SM00671">
    <property type="entry name" value="SEL1"/>
    <property type="match status" value="4"/>
</dbReference>
<dbReference type="PANTHER" id="PTHR13891:SF1">
    <property type="entry name" value="CYTOCHROME C OXIDASE ASSEMBLY FACTOR 7"/>
    <property type="match status" value="1"/>
</dbReference>
<accession>A0A2P8QZR9</accession>
<dbReference type="GO" id="GO:0046677">
    <property type="term" value="P:response to antibiotic"/>
    <property type="evidence" value="ECO:0007669"/>
    <property type="project" value="UniProtKB-KW"/>
</dbReference>
<keyword evidence="7" id="KW-1015">Disulfide bond</keyword>
<dbReference type="RefSeq" id="WP_106871821.1">
    <property type="nucleotide sequence ID" value="NZ_CP053841.1"/>
</dbReference>
<sequence length="279" mass="31771">MRQIYKILFLFILGFSNSLANNLNDYEKYIISLDESCKKNDLKSCHNLATAFYEGVIIQQDLNAAFILYNKACNGKFLESCFNVGVMSENGQGVKKDEFLAFDKYSLTCTKDKKNRYKQSVGCPNLAILYIDGRGVKQDYKKGIEILDETCKNSNIKSCDIITKIYKDGYLGIKPRPEEFKKILEQQCKKSNAIFCHKLADELLSKNDNNLYEKAILILKKACDLKLAKSCLDLGVLYANGKFVNQNLEIAKDYFGKACDLRDPIGCESYKILNKDAEY</sequence>
<gene>
    <name evidence="10" type="ORF">CQ405_06325</name>
</gene>